<evidence type="ECO:0000313" key="1">
    <source>
        <dbReference type="EMBL" id="KAA6344985.1"/>
    </source>
</evidence>
<proteinExistence type="predicted"/>
<sequence length="38" mass="4475">MSIYVMIILNVNRIIKRTFNNANFCLKRRLSAGFSKNK</sequence>
<name>A0A5J4SI88_9ZZZZ</name>
<protein>
    <submittedName>
        <fullName evidence="1">Uncharacterized protein</fullName>
    </submittedName>
</protein>
<comment type="caution">
    <text evidence="1">The sequence shown here is derived from an EMBL/GenBank/DDBJ whole genome shotgun (WGS) entry which is preliminary data.</text>
</comment>
<reference evidence="1" key="1">
    <citation type="submission" date="2019-03" db="EMBL/GenBank/DDBJ databases">
        <title>Single cell metagenomics reveals metabolic interactions within the superorganism composed of flagellate Streblomastix strix and complex community of Bacteroidetes bacteria on its surface.</title>
        <authorList>
            <person name="Treitli S.C."/>
            <person name="Kolisko M."/>
            <person name="Husnik F."/>
            <person name="Keeling P."/>
            <person name="Hampl V."/>
        </authorList>
    </citation>
    <scope>NUCLEOTIDE SEQUENCE</scope>
    <source>
        <strain evidence="1">STM</strain>
    </source>
</reference>
<dbReference type="EMBL" id="SNRY01000191">
    <property type="protein sequence ID" value="KAA6344985.1"/>
    <property type="molecule type" value="Genomic_DNA"/>
</dbReference>
<gene>
    <name evidence="1" type="ORF">EZS27_007410</name>
</gene>
<organism evidence="1">
    <name type="scientific">termite gut metagenome</name>
    <dbReference type="NCBI Taxonomy" id="433724"/>
    <lineage>
        <taxon>unclassified sequences</taxon>
        <taxon>metagenomes</taxon>
        <taxon>organismal metagenomes</taxon>
    </lineage>
</organism>
<accession>A0A5J4SI88</accession>
<dbReference type="AlphaFoldDB" id="A0A5J4SI88"/>